<dbReference type="Proteomes" id="UP000321798">
    <property type="component" value="Unassembled WGS sequence"/>
</dbReference>
<name>A0A512PEL3_9CELL</name>
<keyword evidence="4" id="KW-1185">Reference proteome</keyword>
<keyword evidence="1" id="KW-0285">Flavoprotein</keyword>
<dbReference type="SUPFAM" id="SSF55103">
    <property type="entry name" value="FAD-linked oxidases, C-terminal domain"/>
    <property type="match status" value="1"/>
</dbReference>
<evidence type="ECO:0000256" key="1">
    <source>
        <dbReference type="ARBA" id="ARBA00022630"/>
    </source>
</evidence>
<dbReference type="InterPro" id="IPR016164">
    <property type="entry name" value="FAD-linked_Oxase-like_C"/>
</dbReference>
<dbReference type="AlphaFoldDB" id="A0A512PEL3"/>
<dbReference type="Gene3D" id="1.10.45.10">
    <property type="entry name" value="Vanillyl-alcohol Oxidase, Chain A, domain 4"/>
    <property type="match status" value="1"/>
</dbReference>
<proteinExistence type="predicted"/>
<dbReference type="GO" id="GO:0050660">
    <property type="term" value="F:flavin adenine dinucleotide binding"/>
    <property type="evidence" value="ECO:0007669"/>
    <property type="project" value="InterPro"/>
</dbReference>
<sequence>MARAPLVGASLPGRCCGLGRVAGGSGSLVRRPCDASVGGSGHEGELGGTVRALQRGIKAVLDPTCILNPGKKL</sequence>
<organism evidence="3 4">
    <name type="scientific">Cellulomonas soli</name>
    <dbReference type="NCBI Taxonomy" id="931535"/>
    <lineage>
        <taxon>Bacteria</taxon>
        <taxon>Bacillati</taxon>
        <taxon>Actinomycetota</taxon>
        <taxon>Actinomycetes</taxon>
        <taxon>Micrococcales</taxon>
        <taxon>Cellulomonadaceae</taxon>
        <taxon>Cellulomonas</taxon>
    </lineage>
</organism>
<dbReference type="EMBL" id="BKAL01000007">
    <property type="protein sequence ID" value="GEP69613.1"/>
    <property type="molecule type" value="Genomic_DNA"/>
</dbReference>
<keyword evidence="2" id="KW-0274">FAD</keyword>
<comment type="caution">
    <text evidence="3">The sequence shown here is derived from an EMBL/GenBank/DDBJ whole genome shotgun (WGS) entry which is preliminary data.</text>
</comment>
<reference evidence="3 4" key="1">
    <citation type="submission" date="2019-07" db="EMBL/GenBank/DDBJ databases">
        <title>Whole genome shotgun sequence of Cellulomonas soli NBRC 109434.</title>
        <authorList>
            <person name="Hosoyama A."/>
            <person name="Uohara A."/>
            <person name="Ohji S."/>
            <person name="Ichikawa N."/>
        </authorList>
    </citation>
    <scope>NUCLEOTIDE SEQUENCE [LARGE SCALE GENOMIC DNA]</scope>
    <source>
        <strain evidence="3 4">NBRC 109434</strain>
    </source>
</reference>
<protein>
    <submittedName>
        <fullName evidence="3">Uncharacterized protein</fullName>
    </submittedName>
</protein>
<accession>A0A512PEL3</accession>
<gene>
    <name evidence="3" type="ORF">CSO01_23280</name>
</gene>
<dbReference type="InterPro" id="IPR016171">
    <property type="entry name" value="Vanillyl_alc_oxidase_C-sub2"/>
</dbReference>
<dbReference type="GO" id="GO:0003824">
    <property type="term" value="F:catalytic activity"/>
    <property type="evidence" value="ECO:0007669"/>
    <property type="project" value="InterPro"/>
</dbReference>
<evidence type="ECO:0000256" key="2">
    <source>
        <dbReference type="ARBA" id="ARBA00022827"/>
    </source>
</evidence>
<evidence type="ECO:0000313" key="4">
    <source>
        <dbReference type="Proteomes" id="UP000321798"/>
    </source>
</evidence>
<evidence type="ECO:0000313" key="3">
    <source>
        <dbReference type="EMBL" id="GEP69613.1"/>
    </source>
</evidence>